<dbReference type="RefSeq" id="WP_035340393.1">
    <property type="nucleotide sequence ID" value="NZ_BAUU01000003.1"/>
</dbReference>
<keyword evidence="2" id="KW-1185">Reference proteome</keyword>
<dbReference type="InterPro" id="IPR025613">
    <property type="entry name" value="YlbE"/>
</dbReference>
<reference evidence="1" key="1">
    <citation type="journal article" date="2014" name="Genome Announc.">
        <title>Draft Genome Sequences of Three Alkaliphilic Bacillus Strains, Bacillus wakoensis JCM 9140T, Bacillus akibai JCM 9157T, and Bacillus hemicellulosilyticus JCM 9152T.</title>
        <authorList>
            <person name="Yuki M."/>
            <person name="Oshima K."/>
            <person name="Suda W."/>
            <person name="Oshida Y."/>
            <person name="Kitamura K."/>
            <person name="Iida T."/>
            <person name="Hattori M."/>
            <person name="Ohkuma M."/>
        </authorList>
    </citation>
    <scope>NUCLEOTIDE SEQUENCE [LARGE SCALE GENOMIC DNA]</scope>
    <source>
        <strain evidence="1">JCM 9152</strain>
    </source>
</reference>
<organism evidence="1 2">
    <name type="scientific">Halalkalibacter hemicellulosilyticusJCM 9152</name>
    <dbReference type="NCBI Taxonomy" id="1236971"/>
    <lineage>
        <taxon>Bacteria</taxon>
        <taxon>Bacillati</taxon>
        <taxon>Bacillota</taxon>
        <taxon>Bacilli</taxon>
        <taxon>Bacillales</taxon>
        <taxon>Bacillaceae</taxon>
        <taxon>Halalkalibacter</taxon>
    </lineage>
</organism>
<evidence type="ECO:0000313" key="2">
    <source>
        <dbReference type="Proteomes" id="UP000018895"/>
    </source>
</evidence>
<name>W4QAX7_9BACI</name>
<comment type="caution">
    <text evidence="1">The sequence shown here is derived from an EMBL/GenBank/DDBJ whole genome shotgun (WGS) entry which is preliminary data.</text>
</comment>
<dbReference type="Proteomes" id="UP000018895">
    <property type="component" value="Unassembled WGS sequence"/>
</dbReference>
<dbReference type="OrthoDB" id="1646085at2"/>
<dbReference type="AlphaFoldDB" id="W4QAX7"/>
<sequence length="82" mass="9880">MRLEVQQYLNEQPELRAFIRQHPNWYRKLSRDPSQMTLLEKEANQFYGRTFPQRVEKMQQSLGLIMMMMEMLKVGQTTVAQT</sequence>
<proteinExistence type="predicted"/>
<protein>
    <recommendedName>
        <fullName evidence="3">YlbE-like protein</fullName>
    </recommendedName>
</protein>
<evidence type="ECO:0008006" key="3">
    <source>
        <dbReference type="Google" id="ProtNLM"/>
    </source>
</evidence>
<accession>W4QAX7</accession>
<dbReference type="EMBL" id="BAUU01000003">
    <property type="protein sequence ID" value="GAE29122.1"/>
    <property type="molecule type" value="Genomic_DNA"/>
</dbReference>
<dbReference type="Pfam" id="PF14003">
    <property type="entry name" value="YlbE"/>
    <property type="match status" value="1"/>
</dbReference>
<dbReference type="STRING" id="1236971.JCM9152_463"/>
<evidence type="ECO:0000313" key="1">
    <source>
        <dbReference type="EMBL" id="GAE29122.1"/>
    </source>
</evidence>
<gene>
    <name evidence="1" type="ORF">JCM9152_463</name>
</gene>